<dbReference type="Proteomes" id="UP000046947">
    <property type="component" value="Unassembled WGS sequence"/>
</dbReference>
<dbReference type="Proteomes" id="UP000050139">
    <property type="component" value="Unassembled WGS sequence"/>
</dbReference>
<protein>
    <submittedName>
        <fullName evidence="4">Uncharacterized protein</fullName>
    </submittedName>
</protein>
<reference evidence="7 13" key="6">
    <citation type="submission" date="2018-08" db="EMBL/GenBank/DDBJ databases">
        <authorList>
            <person name="Fokvardsen B D."/>
            <person name="Norman A."/>
        </authorList>
    </citation>
    <scope>NUCLEOTIDE SEQUENCE [LARGE SCALE GENOMIC DNA]</scope>
    <source>
        <strain evidence="7 13">DKC2</strain>
    </source>
</reference>
<reference evidence="4" key="3">
    <citation type="submission" date="2015-03" db="EMBL/GenBank/DDBJ databases">
        <authorList>
            <person name="Murphy D."/>
        </authorList>
    </citation>
    <scope>NUCLEOTIDE SEQUENCE [LARGE SCALE GENOMIC DNA]</scope>
    <source>
        <strain evidence="4">K00500041</strain>
    </source>
</reference>
<dbReference type="Proteomes" id="UP000038802">
    <property type="component" value="Unassembled WGS sequence"/>
</dbReference>
<organism evidence="4 8">
    <name type="scientific">Mycobacterium tuberculosis</name>
    <dbReference type="NCBI Taxonomy" id="1773"/>
    <lineage>
        <taxon>Bacteria</taxon>
        <taxon>Bacillati</taxon>
        <taxon>Actinomycetota</taxon>
        <taxon>Actinomycetes</taxon>
        <taxon>Mycobacteriales</taxon>
        <taxon>Mycobacteriaceae</taxon>
        <taxon>Mycobacterium</taxon>
        <taxon>Mycobacterium tuberculosis complex</taxon>
    </lineage>
</organism>
<gene>
    <name evidence="6" type="ORF">A4S10_03896</name>
    <name evidence="7" type="ORF">DKC2_3961</name>
    <name evidence="2" type="ORF">ERS007688_00784</name>
    <name evidence="4" type="ORF">ERS007703_00076</name>
    <name evidence="5" type="ORF">ERS007720_01670</name>
    <name evidence="3" type="ORF">ERS094118_02703</name>
</gene>
<reference evidence="6 12" key="5">
    <citation type="submission" date="2017-02" db="EMBL/GenBank/DDBJ databases">
        <title>Protein polymorphisms may explain contrasting epidemiological fitness of two variants of a multidrug-resistant Mycobacterium tuberculosis strain.</title>
        <authorList>
            <person name="Bigi M.M."/>
            <person name="Lopez B."/>
            <person name="Blanco F.C."/>
            <person name="Sasiain M.C."/>
            <person name="De La Barrera S."/>
            <person name="Ritacco V."/>
            <person name="Bigi F."/>
            <person name="Soria M.A."/>
        </authorList>
    </citation>
    <scope>NUCLEOTIDE SEQUENCE [LARGE SCALE GENOMIC DNA]</scope>
    <source>
        <strain evidence="6 12">6548</strain>
    </source>
</reference>
<evidence type="ECO:0000313" key="9">
    <source>
        <dbReference type="Proteomes" id="UP000044938"/>
    </source>
</evidence>
<dbReference type="AlphaFoldDB" id="A0A0E9A7A4"/>
<reference evidence="6 12" key="4">
    <citation type="submission" date="2016-04" db="EMBL/GenBank/DDBJ databases">
        <authorList>
            <person name="Bigi M."/>
            <person name="Bigi F."/>
            <person name="Soria M.A."/>
        </authorList>
    </citation>
    <scope>NUCLEOTIDE SEQUENCE [LARGE SCALE GENOMIC DNA]</scope>
    <source>
        <strain evidence="6 12">6548</strain>
    </source>
</reference>
<evidence type="ECO:0000313" key="3">
    <source>
        <dbReference type="EMBL" id="CLW50530.1"/>
    </source>
</evidence>
<dbReference type="EMBL" id="CSAJ01000176">
    <property type="protein sequence ID" value="COW09484.1"/>
    <property type="molecule type" value="Genomic_DNA"/>
</dbReference>
<dbReference type="EMBL" id="CSAE01000004">
    <property type="protein sequence ID" value="COU92701.1"/>
    <property type="molecule type" value="Genomic_DNA"/>
</dbReference>
<evidence type="ECO:0000313" key="10">
    <source>
        <dbReference type="Proteomes" id="UP000046947"/>
    </source>
</evidence>
<evidence type="ECO:0000313" key="6">
    <source>
        <dbReference type="EMBL" id="OMH61700.1"/>
    </source>
</evidence>
<reference evidence="8 9" key="2">
    <citation type="submission" date="2015-03" db="EMBL/GenBank/DDBJ databases">
        <authorList>
            <consortium name="Pathogen Informatics"/>
        </authorList>
    </citation>
    <scope>NUCLEOTIDE SEQUENCE [LARGE SCALE GENOMIC DNA]</scope>
    <source>
        <strain evidence="2 10">H09601792</strain>
        <strain evidence="8">K00500041</strain>
        <strain evidence="5 9">M09401471</strain>
    </source>
</reference>
<feature type="region of interest" description="Disordered" evidence="1">
    <location>
        <begin position="1"/>
        <end position="44"/>
    </location>
</feature>
<dbReference type="Proteomes" id="UP000044938">
    <property type="component" value="Unassembled WGS sequence"/>
</dbReference>
<reference evidence="3 11" key="1">
    <citation type="submission" date="2015-03" db="EMBL/GenBank/DDBJ databases">
        <authorList>
            <consortium name="Pathogen Informatics"/>
            <person name="Murphy D."/>
        </authorList>
    </citation>
    <scope>NUCLEOTIDE SEQUENCE [LARGE SCALE GENOMIC DNA]</scope>
    <source>
        <strain evidence="3 11">0268S</strain>
    </source>
</reference>
<sequence length="292" mass="32599">MTSRSVAARPTPGFQQRRVQCRHISDVDDQPRRAAPGNDMHPQCGPDTLPGFTELIAHRRAEDHARISDVHRCAGVLKTARIDFDLRFGLSVSIRPTGNRQISAQRRQVGTKQRREARHMHDRIHSELDGLTENILGARHVRTQHPRSLTRVGCHQRGAVHDGVASVQRLPYRIAVGYVCNRKVRHVDAQFRDRRLQPCGISHQEPDGVARVSDGFGSPPAHKSRTAGDQNAHGGILHWITAQLSLGWQRSSGYRRLAAKFAPWPTMPFTAYRPCATGLLPSPQIESPSAHN</sequence>
<dbReference type="Proteomes" id="UP000189452">
    <property type="component" value="Chromosome"/>
</dbReference>
<accession>A0A0E9A7A4</accession>
<evidence type="ECO:0000313" key="4">
    <source>
        <dbReference type="EMBL" id="COU92701.1"/>
    </source>
</evidence>
<proteinExistence type="predicted"/>
<dbReference type="EMBL" id="COPH01000020">
    <property type="protein sequence ID" value="CLW50530.1"/>
    <property type="molecule type" value="Genomic_DNA"/>
</dbReference>
<evidence type="ECO:0000256" key="1">
    <source>
        <dbReference type="SAM" id="MobiDB-lite"/>
    </source>
</evidence>
<dbReference type="EMBL" id="LR027516">
    <property type="protein sequence ID" value="VCU52044.1"/>
    <property type="molecule type" value="Genomic_DNA"/>
</dbReference>
<dbReference type="EMBL" id="LWDQ01000001">
    <property type="protein sequence ID" value="OMH61700.1"/>
    <property type="molecule type" value="Genomic_DNA"/>
</dbReference>
<feature type="region of interest" description="Disordered" evidence="1">
    <location>
        <begin position="202"/>
        <end position="230"/>
    </location>
</feature>
<evidence type="ECO:0000313" key="12">
    <source>
        <dbReference type="Proteomes" id="UP000189452"/>
    </source>
</evidence>
<evidence type="ECO:0000313" key="11">
    <source>
        <dbReference type="Proteomes" id="UP000050139"/>
    </source>
</evidence>
<name>A0A0E9A7A4_MYCTX</name>
<feature type="compositionally biased region" description="Basic and acidic residues" evidence="1">
    <location>
        <begin position="23"/>
        <end position="32"/>
    </location>
</feature>
<dbReference type="Proteomes" id="UP000300237">
    <property type="component" value="Chromosome"/>
</dbReference>
<evidence type="ECO:0000313" key="13">
    <source>
        <dbReference type="Proteomes" id="UP000300237"/>
    </source>
</evidence>
<evidence type="ECO:0000313" key="2">
    <source>
        <dbReference type="EMBL" id="CFE47554.1"/>
    </source>
</evidence>
<evidence type="ECO:0000313" key="8">
    <source>
        <dbReference type="Proteomes" id="UP000038802"/>
    </source>
</evidence>
<evidence type="ECO:0000313" key="7">
    <source>
        <dbReference type="EMBL" id="VCU52044.1"/>
    </source>
</evidence>
<dbReference type="EMBL" id="CFOH01000082">
    <property type="protein sequence ID" value="CFE47554.1"/>
    <property type="molecule type" value="Genomic_DNA"/>
</dbReference>
<evidence type="ECO:0000313" key="5">
    <source>
        <dbReference type="EMBL" id="COW09484.1"/>
    </source>
</evidence>